<name>A0A7R6SYY1_9BACT</name>
<dbReference type="EMBL" id="AP017470">
    <property type="protein sequence ID" value="BBB33269.1"/>
    <property type="molecule type" value="Genomic_DNA"/>
</dbReference>
<dbReference type="KEGG" id="thyd:TTHT_1807"/>
<evidence type="ECO:0000313" key="2">
    <source>
        <dbReference type="Proteomes" id="UP000595564"/>
    </source>
</evidence>
<keyword evidence="2" id="KW-1185">Reference proteome</keyword>
<protein>
    <submittedName>
        <fullName evidence="1">Uncharacterized protein</fullName>
    </submittedName>
</protein>
<organism evidence="1 2">
    <name type="scientific">Thermotomaculum hydrothermale</name>
    <dbReference type="NCBI Taxonomy" id="981385"/>
    <lineage>
        <taxon>Bacteria</taxon>
        <taxon>Pseudomonadati</taxon>
        <taxon>Acidobacteriota</taxon>
        <taxon>Holophagae</taxon>
        <taxon>Thermotomaculales</taxon>
        <taxon>Thermotomaculaceae</taxon>
        <taxon>Thermotomaculum</taxon>
    </lineage>
</organism>
<dbReference type="Proteomes" id="UP000595564">
    <property type="component" value="Chromosome"/>
</dbReference>
<proteinExistence type="predicted"/>
<reference evidence="1 2" key="1">
    <citation type="journal article" date="2012" name="Extremophiles">
        <title>Thermotomaculum hydrothermale gen. nov., sp. nov., a novel heterotrophic thermophile within the phylum Acidobacteria from a deep-sea hydrothermal vent chimney in the Southern Okinawa Trough.</title>
        <authorList>
            <person name="Izumi H."/>
            <person name="Nunoura T."/>
            <person name="Miyazaki M."/>
            <person name="Mino S."/>
            <person name="Toki T."/>
            <person name="Takai K."/>
            <person name="Sako Y."/>
            <person name="Sawabe T."/>
            <person name="Nakagawa S."/>
        </authorList>
    </citation>
    <scope>NUCLEOTIDE SEQUENCE [LARGE SCALE GENOMIC DNA]</scope>
    <source>
        <strain evidence="1 2">AC55</strain>
    </source>
</reference>
<evidence type="ECO:0000313" key="1">
    <source>
        <dbReference type="EMBL" id="BBB33269.1"/>
    </source>
</evidence>
<dbReference type="AlphaFoldDB" id="A0A7R6SYY1"/>
<accession>A0A7R6SYY1</accession>
<sequence>MQIGEVEMKKILAILISLFLVVSFSFAGGSNFEIEKKLLKLQNSIVKNSFINLKPGAWASYKDGSKAIYVGEDTIDGMKLRGIELHIRNNLIVQIWYKVVPKHFAYNGENYKLLTLDPRVIFVQAGGMNIKLDYSQIQLIEQYYEVNDLSVILTPAKIYIDNNTNHKISIEETTVKVGSHAVKASVITSLDNGSKCFVSPEVPFGLIKTIPEGNPTLVNFSFAGASVSINKSIRANAKAFSFPIGF</sequence>
<gene>
    <name evidence="1" type="ORF">TTHT_1807</name>
</gene>